<comment type="caution">
    <text evidence="1">The sequence shown here is derived from an EMBL/GenBank/DDBJ whole genome shotgun (WGS) entry which is preliminary data.</text>
</comment>
<proteinExistence type="predicted"/>
<dbReference type="Proteomes" id="UP001226867">
    <property type="component" value="Unassembled WGS sequence"/>
</dbReference>
<name>A0ABT9S9W2_9BURK</name>
<reference evidence="1 2" key="1">
    <citation type="submission" date="2023-07" db="EMBL/GenBank/DDBJ databases">
        <title>Sorghum-associated microbial communities from plants grown in Nebraska, USA.</title>
        <authorList>
            <person name="Schachtman D."/>
        </authorList>
    </citation>
    <scope>NUCLEOTIDE SEQUENCE [LARGE SCALE GENOMIC DNA]</scope>
    <source>
        <strain evidence="1 2">DS1607</strain>
    </source>
</reference>
<dbReference type="EMBL" id="JAUSRO010000010">
    <property type="protein sequence ID" value="MDP9901146.1"/>
    <property type="molecule type" value="Genomic_DNA"/>
</dbReference>
<protein>
    <submittedName>
        <fullName evidence="1">Uncharacterized protein</fullName>
    </submittedName>
</protein>
<sequence>MDPINLSTKSNNRAARRSRAATALGARLTGKLMATDAIGALLDAVRESGD</sequence>
<organism evidence="1 2">
    <name type="scientific">Variovorax ginsengisoli</name>
    <dbReference type="NCBI Taxonomy" id="363844"/>
    <lineage>
        <taxon>Bacteria</taxon>
        <taxon>Pseudomonadati</taxon>
        <taxon>Pseudomonadota</taxon>
        <taxon>Betaproteobacteria</taxon>
        <taxon>Burkholderiales</taxon>
        <taxon>Comamonadaceae</taxon>
        <taxon>Variovorax</taxon>
    </lineage>
</organism>
<keyword evidence="2" id="KW-1185">Reference proteome</keyword>
<dbReference type="RefSeq" id="WP_307690932.1">
    <property type="nucleotide sequence ID" value="NZ_JAUSRO010000010.1"/>
</dbReference>
<gene>
    <name evidence="1" type="ORF">J2W36_003412</name>
</gene>
<evidence type="ECO:0000313" key="1">
    <source>
        <dbReference type="EMBL" id="MDP9901146.1"/>
    </source>
</evidence>
<evidence type="ECO:0000313" key="2">
    <source>
        <dbReference type="Proteomes" id="UP001226867"/>
    </source>
</evidence>
<accession>A0ABT9S9W2</accession>